<dbReference type="AlphaFoldDB" id="A0A1G9NQL9"/>
<reference evidence="3" key="1">
    <citation type="submission" date="2016-10" db="EMBL/GenBank/DDBJ databases">
        <authorList>
            <person name="Varghese N."/>
            <person name="Submissions S."/>
        </authorList>
    </citation>
    <scope>NUCLEOTIDE SEQUENCE [LARGE SCALE GENOMIC DNA]</scope>
    <source>
        <strain evidence="3">AAP</strain>
    </source>
</reference>
<dbReference type="RefSeq" id="WP_245701598.1">
    <property type="nucleotide sequence ID" value="NZ_FNGH01000007.1"/>
</dbReference>
<sequence length="129" mass="14429">MSHADPASSREAPTPDAGRDTANGTRRRLRSRWWLAGLLVGCLLPAGLAQGDVRLVSRVVQICWLVPDSIRAESRRLARRRRWLPMARRREVVQRQAGCPLPPPRLLPRVAGVDVLSRRGPPDMFAHST</sequence>
<dbReference type="STRING" id="48727.SAMN05192555_107215"/>
<evidence type="ECO:0000256" key="1">
    <source>
        <dbReference type="SAM" id="MobiDB-lite"/>
    </source>
</evidence>
<gene>
    <name evidence="2" type="ORF">SAMN05192555_107215</name>
</gene>
<dbReference type="Proteomes" id="UP000199107">
    <property type="component" value="Unassembled WGS sequence"/>
</dbReference>
<protein>
    <submittedName>
        <fullName evidence="2">Uncharacterized protein</fullName>
    </submittedName>
</protein>
<evidence type="ECO:0000313" key="2">
    <source>
        <dbReference type="EMBL" id="SDL88295.1"/>
    </source>
</evidence>
<organism evidence="2 3">
    <name type="scientific">Franzmannia pantelleriensis</name>
    <dbReference type="NCBI Taxonomy" id="48727"/>
    <lineage>
        <taxon>Bacteria</taxon>
        <taxon>Pseudomonadati</taxon>
        <taxon>Pseudomonadota</taxon>
        <taxon>Gammaproteobacteria</taxon>
        <taxon>Oceanospirillales</taxon>
        <taxon>Halomonadaceae</taxon>
        <taxon>Franzmannia</taxon>
    </lineage>
</organism>
<accession>A0A1G9NQL9</accession>
<name>A0A1G9NQL9_9GAMM</name>
<feature type="region of interest" description="Disordered" evidence="1">
    <location>
        <begin position="1"/>
        <end position="25"/>
    </location>
</feature>
<dbReference type="EMBL" id="FNGH01000007">
    <property type="protein sequence ID" value="SDL88295.1"/>
    <property type="molecule type" value="Genomic_DNA"/>
</dbReference>
<keyword evidence="3" id="KW-1185">Reference proteome</keyword>
<evidence type="ECO:0000313" key="3">
    <source>
        <dbReference type="Proteomes" id="UP000199107"/>
    </source>
</evidence>
<proteinExistence type="predicted"/>